<dbReference type="OrthoDB" id="10639970at2759"/>
<reference evidence="2 3" key="1">
    <citation type="submission" date="2020-03" db="EMBL/GenBank/DDBJ databases">
        <title>Dissostichus mawsoni Genome sequencing and assembly.</title>
        <authorList>
            <person name="Park H."/>
        </authorList>
    </citation>
    <scope>NUCLEOTIDE SEQUENCE [LARGE SCALE GENOMIC DNA]</scope>
    <source>
        <strain evidence="2">DM0001</strain>
        <tissue evidence="2">Muscle</tissue>
    </source>
</reference>
<sequence length="243" mass="26040">MTVPRLLLLVVPQQHPEAPLGLTLELVVEEEAERASLWPHLGTQQAGSLPLVELLLAVCRDQLTPDWDQPTSRTSSAQSRKLPTGTGWWLRGLIAAVVCSTLGRVGVTVSGDHLSGNTLMNWATISSNLRTSGVSYKPSLAVNHVRPVFAVQAVGQFVLPDKRSVLSTGAALQPSCTLGNDATHPMGCVGLGNQPERLATSLAAPMEPWMSLMDDAEIWESGSSPDNMPCSSEQGASEQRERE</sequence>
<organism evidence="2 3">
    <name type="scientific">Dissostichus mawsoni</name>
    <name type="common">Antarctic cod</name>
    <dbReference type="NCBI Taxonomy" id="36200"/>
    <lineage>
        <taxon>Eukaryota</taxon>
        <taxon>Metazoa</taxon>
        <taxon>Chordata</taxon>
        <taxon>Craniata</taxon>
        <taxon>Vertebrata</taxon>
        <taxon>Euteleostomi</taxon>
        <taxon>Actinopterygii</taxon>
        <taxon>Neopterygii</taxon>
        <taxon>Teleostei</taxon>
        <taxon>Neoteleostei</taxon>
        <taxon>Acanthomorphata</taxon>
        <taxon>Eupercaria</taxon>
        <taxon>Perciformes</taxon>
        <taxon>Notothenioidei</taxon>
        <taxon>Nototheniidae</taxon>
        <taxon>Dissostichus</taxon>
    </lineage>
</organism>
<gene>
    <name evidence="2" type="ORF">F7725_001764</name>
</gene>
<protein>
    <submittedName>
        <fullName evidence="2">Uncharacterized protein</fullName>
    </submittedName>
</protein>
<name>A0A7J5Y0I2_DISMA</name>
<feature type="region of interest" description="Disordered" evidence="1">
    <location>
        <begin position="219"/>
        <end position="243"/>
    </location>
</feature>
<proteinExistence type="predicted"/>
<dbReference type="Proteomes" id="UP000518266">
    <property type="component" value="Unassembled WGS sequence"/>
</dbReference>
<accession>A0A7J5Y0I2</accession>
<evidence type="ECO:0000313" key="2">
    <source>
        <dbReference type="EMBL" id="KAF3842915.1"/>
    </source>
</evidence>
<comment type="caution">
    <text evidence="2">The sequence shown here is derived from an EMBL/GenBank/DDBJ whole genome shotgun (WGS) entry which is preliminary data.</text>
</comment>
<evidence type="ECO:0000256" key="1">
    <source>
        <dbReference type="SAM" id="MobiDB-lite"/>
    </source>
</evidence>
<dbReference type="AlphaFoldDB" id="A0A7J5Y0I2"/>
<dbReference type="EMBL" id="JAAKFY010000018">
    <property type="protein sequence ID" value="KAF3842915.1"/>
    <property type="molecule type" value="Genomic_DNA"/>
</dbReference>
<feature type="compositionally biased region" description="Polar residues" evidence="1">
    <location>
        <begin position="221"/>
        <end position="237"/>
    </location>
</feature>
<keyword evidence="3" id="KW-1185">Reference proteome</keyword>
<evidence type="ECO:0000313" key="3">
    <source>
        <dbReference type="Proteomes" id="UP000518266"/>
    </source>
</evidence>